<protein>
    <recommendedName>
        <fullName evidence="4">HTH marR-type domain-containing protein</fullName>
    </recommendedName>
</protein>
<evidence type="ECO:0000256" key="3">
    <source>
        <dbReference type="ARBA" id="ARBA00023163"/>
    </source>
</evidence>
<dbReference type="SMART" id="SM00347">
    <property type="entry name" value="HTH_MARR"/>
    <property type="match status" value="1"/>
</dbReference>
<dbReference type="AlphaFoldDB" id="A0A0R2A275"/>
<reference evidence="5 6" key="1">
    <citation type="journal article" date="2015" name="Genome Announc.">
        <title>Expanding the biotechnology potential of lactobacilli through comparative genomics of 213 strains and associated genera.</title>
        <authorList>
            <person name="Sun Z."/>
            <person name="Harris H.M."/>
            <person name="McCann A."/>
            <person name="Guo C."/>
            <person name="Argimon S."/>
            <person name="Zhang W."/>
            <person name="Yang X."/>
            <person name="Jeffery I.B."/>
            <person name="Cooney J.C."/>
            <person name="Kagawa T.F."/>
            <person name="Liu W."/>
            <person name="Song Y."/>
            <person name="Salvetti E."/>
            <person name="Wrobel A."/>
            <person name="Rasinkangas P."/>
            <person name="Parkhill J."/>
            <person name="Rea M.C."/>
            <person name="O'Sullivan O."/>
            <person name="Ritari J."/>
            <person name="Douillard F.P."/>
            <person name="Paul Ross R."/>
            <person name="Yang R."/>
            <person name="Briner A.E."/>
            <person name="Felis G.E."/>
            <person name="de Vos W.M."/>
            <person name="Barrangou R."/>
            <person name="Klaenhammer T.R."/>
            <person name="Caufield P.W."/>
            <person name="Cui Y."/>
            <person name="Zhang H."/>
            <person name="O'Toole P.W."/>
        </authorList>
    </citation>
    <scope>NUCLEOTIDE SEQUENCE [LARGE SCALE GENOMIC DNA]</scope>
    <source>
        <strain evidence="5 6">DSM 20634</strain>
    </source>
</reference>
<name>A0A0R2A275_9LACO</name>
<dbReference type="PRINTS" id="PR00598">
    <property type="entry name" value="HTHMARR"/>
</dbReference>
<dbReference type="RefSeq" id="WP_057780380.1">
    <property type="nucleotide sequence ID" value="NZ_AYYY01000062.1"/>
</dbReference>
<proteinExistence type="predicted"/>
<evidence type="ECO:0000313" key="6">
    <source>
        <dbReference type="Proteomes" id="UP000051733"/>
    </source>
</evidence>
<evidence type="ECO:0000256" key="2">
    <source>
        <dbReference type="ARBA" id="ARBA00023125"/>
    </source>
</evidence>
<dbReference type="PATRIC" id="fig|1423813.3.peg.466"/>
<dbReference type="InterPro" id="IPR000835">
    <property type="entry name" value="HTH_MarR-typ"/>
</dbReference>
<dbReference type="Pfam" id="PF01047">
    <property type="entry name" value="MarR"/>
    <property type="match status" value="1"/>
</dbReference>
<evidence type="ECO:0000256" key="1">
    <source>
        <dbReference type="ARBA" id="ARBA00023015"/>
    </source>
</evidence>
<sequence>MPLANPDYIATRIFHLGMIEGDYVAEKRQEWGLNRDQGRALAYIATHQEVQQNQLAKILHKSEASTTNMLKILEHRGLITRIIPEDNARIKLVSITEKGIEIDRQTDVYFDKVEQQLKDHFTAAELDQFQQLLAKAQQVVTKLS</sequence>
<dbReference type="STRING" id="1423813.FC26_GL000458"/>
<organism evidence="5 6">
    <name type="scientific">Paucilactobacillus vaccinostercus DSM 20634</name>
    <dbReference type="NCBI Taxonomy" id="1423813"/>
    <lineage>
        <taxon>Bacteria</taxon>
        <taxon>Bacillati</taxon>
        <taxon>Bacillota</taxon>
        <taxon>Bacilli</taxon>
        <taxon>Lactobacillales</taxon>
        <taxon>Lactobacillaceae</taxon>
        <taxon>Paucilactobacillus</taxon>
    </lineage>
</organism>
<dbReference type="Proteomes" id="UP000051733">
    <property type="component" value="Unassembled WGS sequence"/>
</dbReference>
<dbReference type="PROSITE" id="PS50995">
    <property type="entry name" value="HTH_MARR_2"/>
    <property type="match status" value="1"/>
</dbReference>
<dbReference type="PANTHER" id="PTHR42756">
    <property type="entry name" value="TRANSCRIPTIONAL REGULATOR, MARR"/>
    <property type="match status" value="1"/>
</dbReference>
<evidence type="ECO:0000259" key="4">
    <source>
        <dbReference type="PROSITE" id="PS50995"/>
    </source>
</evidence>
<dbReference type="SUPFAM" id="SSF46785">
    <property type="entry name" value="Winged helix' DNA-binding domain"/>
    <property type="match status" value="1"/>
</dbReference>
<keyword evidence="2" id="KW-0238">DNA-binding</keyword>
<keyword evidence="1" id="KW-0805">Transcription regulation</keyword>
<comment type="caution">
    <text evidence="5">The sequence shown here is derived from an EMBL/GenBank/DDBJ whole genome shotgun (WGS) entry which is preliminary data.</text>
</comment>
<dbReference type="InterPro" id="IPR036390">
    <property type="entry name" value="WH_DNA-bd_sf"/>
</dbReference>
<gene>
    <name evidence="5" type="ORF">FC26_GL000458</name>
</gene>
<dbReference type="GO" id="GO:0003677">
    <property type="term" value="F:DNA binding"/>
    <property type="evidence" value="ECO:0007669"/>
    <property type="project" value="UniProtKB-KW"/>
</dbReference>
<dbReference type="GO" id="GO:0003700">
    <property type="term" value="F:DNA-binding transcription factor activity"/>
    <property type="evidence" value="ECO:0007669"/>
    <property type="project" value="InterPro"/>
</dbReference>
<dbReference type="EMBL" id="AYYY01000062">
    <property type="protein sequence ID" value="KRM60650.1"/>
    <property type="molecule type" value="Genomic_DNA"/>
</dbReference>
<dbReference type="Gene3D" id="1.10.10.10">
    <property type="entry name" value="Winged helix-like DNA-binding domain superfamily/Winged helix DNA-binding domain"/>
    <property type="match status" value="1"/>
</dbReference>
<evidence type="ECO:0000313" key="5">
    <source>
        <dbReference type="EMBL" id="KRM60650.1"/>
    </source>
</evidence>
<dbReference type="InterPro" id="IPR036388">
    <property type="entry name" value="WH-like_DNA-bd_sf"/>
</dbReference>
<keyword evidence="3" id="KW-0804">Transcription</keyword>
<accession>A0A0R2A275</accession>
<dbReference type="PANTHER" id="PTHR42756:SF1">
    <property type="entry name" value="TRANSCRIPTIONAL REPRESSOR OF EMRAB OPERON"/>
    <property type="match status" value="1"/>
</dbReference>
<dbReference type="OrthoDB" id="2329008at2"/>
<keyword evidence="6" id="KW-1185">Reference proteome</keyword>
<feature type="domain" description="HTH marR-type" evidence="4">
    <location>
        <begin position="1"/>
        <end position="138"/>
    </location>
</feature>